<feature type="domain" description="Nudix hydrolase" evidence="7">
    <location>
        <begin position="23"/>
        <end position="229"/>
    </location>
</feature>
<evidence type="ECO:0000259" key="7">
    <source>
        <dbReference type="PROSITE" id="PS51462"/>
    </source>
</evidence>
<dbReference type="Gene3D" id="3.90.79.10">
    <property type="entry name" value="Nucleoside Triphosphate Pyrophosphohydrolase"/>
    <property type="match status" value="1"/>
</dbReference>
<evidence type="ECO:0000256" key="2">
    <source>
        <dbReference type="ARBA" id="ARBA00001946"/>
    </source>
</evidence>
<protein>
    <recommendedName>
        <fullName evidence="7">Nudix hydrolase domain-containing protein</fullName>
    </recommendedName>
</protein>
<dbReference type="GO" id="GO:0016818">
    <property type="term" value="F:hydrolase activity, acting on acid anhydrides, in phosphorus-containing anhydrides"/>
    <property type="evidence" value="ECO:0007669"/>
    <property type="project" value="InterPro"/>
</dbReference>
<accession>A0A176QCM9</accession>
<organism evidence="8 9">
    <name type="scientific">Janibacter melonis</name>
    <dbReference type="NCBI Taxonomy" id="262209"/>
    <lineage>
        <taxon>Bacteria</taxon>
        <taxon>Bacillati</taxon>
        <taxon>Actinomycetota</taxon>
        <taxon>Actinomycetes</taxon>
        <taxon>Micrococcales</taxon>
        <taxon>Intrasporangiaceae</taxon>
        <taxon>Janibacter</taxon>
    </lineage>
</organism>
<evidence type="ECO:0000313" key="8">
    <source>
        <dbReference type="EMBL" id="OAB87509.1"/>
    </source>
</evidence>
<dbReference type="RefSeq" id="WP_068272883.1">
    <property type="nucleotide sequence ID" value="NZ_LQZG01000002.1"/>
</dbReference>
<dbReference type="PANTHER" id="PTHR12318:SF0">
    <property type="entry name" value="ACYL-COENZYME A DIPHOSPHATASE NUDT19"/>
    <property type="match status" value="1"/>
</dbReference>
<evidence type="ECO:0000256" key="5">
    <source>
        <dbReference type="ARBA" id="ARBA00022842"/>
    </source>
</evidence>
<evidence type="ECO:0000256" key="6">
    <source>
        <dbReference type="ARBA" id="ARBA00023211"/>
    </source>
</evidence>
<dbReference type="STRING" id="262209.AWH69_05385"/>
<dbReference type="SUPFAM" id="SSF55811">
    <property type="entry name" value="Nudix"/>
    <property type="match status" value="1"/>
</dbReference>
<keyword evidence="5" id="KW-0460">Magnesium</keyword>
<keyword evidence="6" id="KW-0464">Manganese</keyword>
<comment type="cofactor">
    <cofactor evidence="2">
        <name>Mg(2+)</name>
        <dbReference type="ChEBI" id="CHEBI:18420"/>
    </cofactor>
</comment>
<dbReference type="PROSITE" id="PS51462">
    <property type="entry name" value="NUDIX"/>
    <property type="match status" value="1"/>
</dbReference>
<keyword evidence="3" id="KW-0479">Metal-binding</keyword>
<sequence length="271" mass="29120">MTTRDFPFAAGRELLEVPLDPVPVRQAATVMLLRDGAVGLEVFMLRRVSTMAFAPSMHVFPGGGVDLRDATEDLPWAGPDVDDWARTMDCPPDEVRALVAAAAREVFEETGVLLAGDDEGSDPVERLGGTDAAARARQALVGRELSFAELLGGAGLRLRSDLLGYRAHWITPEIEPRRYDTRFFVAEVPPGQEPDGETTEADRAEWVRPQDVLAAAEAGEARLMPPTIVCLEQLQAAGSVSRALGERPAIAPVMPVLVDTGAGTVMRAELP</sequence>
<gene>
    <name evidence="8" type="ORF">AWH69_05385</name>
</gene>
<evidence type="ECO:0000256" key="1">
    <source>
        <dbReference type="ARBA" id="ARBA00001936"/>
    </source>
</evidence>
<dbReference type="EMBL" id="LQZG01000002">
    <property type="protein sequence ID" value="OAB87509.1"/>
    <property type="molecule type" value="Genomic_DNA"/>
</dbReference>
<name>A0A176QCM9_9MICO</name>
<dbReference type="InterPro" id="IPR000086">
    <property type="entry name" value="NUDIX_hydrolase_dom"/>
</dbReference>
<keyword evidence="9" id="KW-1185">Reference proteome</keyword>
<dbReference type="AlphaFoldDB" id="A0A176QCM9"/>
<dbReference type="PANTHER" id="PTHR12318">
    <property type="entry name" value="TESTOSTERONE-REGULATED PROTEIN RP2"/>
    <property type="match status" value="1"/>
</dbReference>
<evidence type="ECO:0000313" key="9">
    <source>
        <dbReference type="Proteomes" id="UP000076976"/>
    </source>
</evidence>
<keyword evidence="4" id="KW-0378">Hydrolase</keyword>
<dbReference type="GO" id="GO:0046872">
    <property type="term" value="F:metal ion binding"/>
    <property type="evidence" value="ECO:0007669"/>
    <property type="project" value="UniProtKB-KW"/>
</dbReference>
<comment type="caution">
    <text evidence="8">The sequence shown here is derived from an EMBL/GenBank/DDBJ whole genome shotgun (WGS) entry which is preliminary data.</text>
</comment>
<dbReference type="Proteomes" id="UP000076976">
    <property type="component" value="Unassembled WGS sequence"/>
</dbReference>
<dbReference type="InterPro" id="IPR039121">
    <property type="entry name" value="NUDT19"/>
</dbReference>
<evidence type="ECO:0000256" key="3">
    <source>
        <dbReference type="ARBA" id="ARBA00022723"/>
    </source>
</evidence>
<comment type="cofactor">
    <cofactor evidence="1">
        <name>Mn(2+)</name>
        <dbReference type="ChEBI" id="CHEBI:29035"/>
    </cofactor>
</comment>
<reference evidence="8 9" key="1">
    <citation type="submission" date="2016-01" db="EMBL/GenBank/DDBJ databases">
        <title>Janibacter melonis strain CD11_4 genome sequencing and assembly.</title>
        <authorList>
            <person name="Nair G.R."/>
            <person name="Kaur G."/>
            <person name="Chander A.M."/>
            <person name="Mayilraj S."/>
        </authorList>
    </citation>
    <scope>NUCLEOTIDE SEQUENCE [LARGE SCALE GENOMIC DNA]</scope>
    <source>
        <strain evidence="8 9">CD11-4</strain>
    </source>
</reference>
<evidence type="ECO:0000256" key="4">
    <source>
        <dbReference type="ARBA" id="ARBA00022801"/>
    </source>
</evidence>
<dbReference type="InterPro" id="IPR015797">
    <property type="entry name" value="NUDIX_hydrolase-like_dom_sf"/>
</dbReference>
<dbReference type="CDD" id="cd18870">
    <property type="entry name" value="NUDIX_AcylCoAdiphos_Nudt19"/>
    <property type="match status" value="1"/>
</dbReference>
<proteinExistence type="predicted"/>